<sequence length="62" mass="7231">MPFSENEIKENTLKKNGRGLLRCCTSLLFLWLTGQLFHSSNMTRCPIEDHYWSCIKPLTKAE</sequence>
<feature type="non-terminal residue" evidence="1">
    <location>
        <position position="1"/>
    </location>
</feature>
<organism evidence="1 2">
    <name type="scientific">Mucuna pruriens</name>
    <name type="common">Velvet bean</name>
    <name type="synonym">Dolichos pruriens</name>
    <dbReference type="NCBI Taxonomy" id="157652"/>
    <lineage>
        <taxon>Eukaryota</taxon>
        <taxon>Viridiplantae</taxon>
        <taxon>Streptophyta</taxon>
        <taxon>Embryophyta</taxon>
        <taxon>Tracheophyta</taxon>
        <taxon>Spermatophyta</taxon>
        <taxon>Magnoliopsida</taxon>
        <taxon>eudicotyledons</taxon>
        <taxon>Gunneridae</taxon>
        <taxon>Pentapetalae</taxon>
        <taxon>rosids</taxon>
        <taxon>fabids</taxon>
        <taxon>Fabales</taxon>
        <taxon>Fabaceae</taxon>
        <taxon>Papilionoideae</taxon>
        <taxon>50 kb inversion clade</taxon>
        <taxon>NPAAA clade</taxon>
        <taxon>indigoferoid/millettioid clade</taxon>
        <taxon>Phaseoleae</taxon>
        <taxon>Mucuna</taxon>
    </lineage>
</organism>
<gene>
    <name evidence="1" type="ORF">CR513_35771</name>
</gene>
<name>A0A371FYL8_MUCPR</name>
<evidence type="ECO:0000313" key="1">
    <source>
        <dbReference type="EMBL" id="RDX83330.1"/>
    </source>
</evidence>
<dbReference type="Proteomes" id="UP000257109">
    <property type="component" value="Unassembled WGS sequence"/>
</dbReference>
<dbReference type="EMBL" id="QJKJ01007387">
    <property type="protein sequence ID" value="RDX83330.1"/>
    <property type="molecule type" value="Genomic_DNA"/>
</dbReference>
<proteinExistence type="predicted"/>
<evidence type="ECO:0000313" key="2">
    <source>
        <dbReference type="Proteomes" id="UP000257109"/>
    </source>
</evidence>
<dbReference type="AlphaFoldDB" id="A0A371FYL8"/>
<reference evidence="1" key="1">
    <citation type="submission" date="2018-05" db="EMBL/GenBank/DDBJ databases">
        <title>Draft genome of Mucuna pruriens seed.</title>
        <authorList>
            <person name="Nnadi N.E."/>
            <person name="Vos R."/>
            <person name="Hasami M.H."/>
            <person name="Devisetty U.K."/>
            <person name="Aguiy J.C."/>
        </authorList>
    </citation>
    <scope>NUCLEOTIDE SEQUENCE [LARGE SCALE GENOMIC DNA]</scope>
    <source>
        <strain evidence="1">JCA_2017</strain>
    </source>
</reference>
<comment type="caution">
    <text evidence="1">The sequence shown here is derived from an EMBL/GenBank/DDBJ whole genome shotgun (WGS) entry which is preliminary data.</text>
</comment>
<protein>
    <submittedName>
        <fullName evidence="1">Uncharacterized protein</fullName>
    </submittedName>
</protein>
<keyword evidence="2" id="KW-1185">Reference proteome</keyword>
<accession>A0A371FYL8</accession>